<dbReference type="SUPFAM" id="SSF53254">
    <property type="entry name" value="Phosphoglycerate mutase-like"/>
    <property type="match status" value="1"/>
</dbReference>
<dbReference type="EMBL" id="UOGA01000053">
    <property type="protein sequence ID" value="VAX16001.1"/>
    <property type="molecule type" value="Genomic_DNA"/>
</dbReference>
<dbReference type="Gene3D" id="3.40.50.1240">
    <property type="entry name" value="Phosphoglycerate mutase-like"/>
    <property type="match status" value="1"/>
</dbReference>
<name>A0A3B1BN72_9ZZZZ</name>
<proteinExistence type="predicted"/>
<organism evidence="1">
    <name type="scientific">hydrothermal vent metagenome</name>
    <dbReference type="NCBI Taxonomy" id="652676"/>
    <lineage>
        <taxon>unclassified sequences</taxon>
        <taxon>metagenomes</taxon>
        <taxon>ecological metagenomes</taxon>
    </lineage>
</organism>
<dbReference type="Pfam" id="PF00300">
    <property type="entry name" value="His_Phos_1"/>
    <property type="match status" value="1"/>
</dbReference>
<dbReference type="InterPro" id="IPR050275">
    <property type="entry name" value="PGM_Phosphatase"/>
</dbReference>
<reference evidence="1" key="1">
    <citation type="submission" date="2018-06" db="EMBL/GenBank/DDBJ databases">
        <authorList>
            <person name="Zhirakovskaya E."/>
        </authorList>
    </citation>
    <scope>NUCLEOTIDE SEQUENCE</scope>
</reference>
<evidence type="ECO:0000313" key="1">
    <source>
        <dbReference type="EMBL" id="VAX16001.1"/>
    </source>
</evidence>
<dbReference type="AlphaFoldDB" id="A0A3B1BN72"/>
<dbReference type="GO" id="GO:0016791">
    <property type="term" value="F:phosphatase activity"/>
    <property type="evidence" value="ECO:0007669"/>
    <property type="project" value="TreeGrafter"/>
</dbReference>
<dbReference type="PIRSF" id="PIRSF000709">
    <property type="entry name" value="6PFK_2-Ptase"/>
    <property type="match status" value="1"/>
</dbReference>
<gene>
    <name evidence="1" type="ORF">MNBD_NITROSPINAE04-2562</name>
</gene>
<dbReference type="PANTHER" id="PTHR48100">
    <property type="entry name" value="BROAD-SPECIFICITY PHOSPHATASE YOR283W-RELATED"/>
    <property type="match status" value="1"/>
</dbReference>
<protein>
    <recommendedName>
        <fullName evidence="2">Alpha-ribazole-5'-phosphate phosphatase</fullName>
    </recommendedName>
</protein>
<dbReference type="SMART" id="SM00855">
    <property type="entry name" value="PGAM"/>
    <property type="match status" value="1"/>
</dbReference>
<accession>A0A3B1BN72</accession>
<dbReference type="InterPro" id="IPR029033">
    <property type="entry name" value="His_PPase_superfam"/>
</dbReference>
<evidence type="ECO:0008006" key="2">
    <source>
        <dbReference type="Google" id="ProtNLM"/>
    </source>
</evidence>
<sequence>MKRIALIRHGVTEANLKKFYAGATDLPLAPEGERQAEALAERVKAMRPDKILSSPLKRAQDTARIATDGIDLDIEIDNNLREVDFGKWENKSYSELVRDYKQEVDRWFSWDPDFGFPGGESYECFSKRVRGVMEMIANEEADSLVVFTHGGVIGHLMCLILDLGFQNQFSLLAPPASFVMLEQNGGMLQLKQSSYDTGSGS</sequence>
<dbReference type="InterPro" id="IPR013078">
    <property type="entry name" value="His_Pase_superF_clade-1"/>
</dbReference>
<dbReference type="CDD" id="cd07067">
    <property type="entry name" value="HP_PGM_like"/>
    <property type="match status" value="1"/>
</dbReference>